<evidence type="ECO:0008006" key="3">
    <source>
        <dbReference type="Google" id="ProtNLM"/>
    </source>
</evidence>
<organism evidence="1 2">
    <name type="scientific">Paracoccus chinensis</name>
    <dbReference type="NCBI Taxonomy" id="525640"/>
    <lineage>
        <taxon>Bacteria</taxon>
        <taxon>Pseudomonadati</taxon>
        <taxon>Pseudomonadota</taxon>
        <taxon>Alphaproteobacteria</taxon>
        <taxon>Rhodobacterales</taxon>
        <taxon>Paracoccaceae</taxon>
        <taxon>Paracoccus</taxon>
    </lineage>
</organism>
<dbReference type="Proteomes" id="UP000199555">
    <property type="component" value="Unassembled WGS sequence"/>
</dbReference>
<reference evidence="2" key="1">
    <citation type="submission" date="2016-10" db="EMBL/GenBank/DDBJ databases">
        <authorList>
            <person name="Varghese N."/>
            <person name="Submissions S."/>
        </authorList>
    </citation>
    <scope>NUCLEOTIDE SEQUENCE [LARGE SCALE GENOMIC DNA]</scope>
    <source>
        <strain evidence="2">CGMCC 1.7655</strain>
    </source>
</reference>
<dbReference type="RefSeq" id="WP_090754229.1">
    <property type="nucleotide sequence ID" value="NZ_FNGE01000005.1"/>
</dbReference>
<evidence type="ECO:0000313" key="2">
    <source>
        <dbReference type="Proteomes" id="UP000199555"/>
    </source>
</evidence>
<keyword evidence="2" id="KW-1185">Reference proteome</keyword>
<dbReference type="OrthoDB" id="7951357at2"/>
<accession>A0A1G9GIX8</accession>
<dbReference type="STRING" id="525640.SAMN04487971_105101"/>
<evidence type="ECO:0000313" key="1">
    <source>
        <dbReference type="EMBL" id="SDL00620.1"/>
    </source>
</evidence>
<dbReference type="PROSITE" id="PS51257">
    <property type="entry name" value="PROKAR_LIPOPROTEIN"/>
    <property type="match status" value="1"/>
</dbReference>
<name>A0A1G9GIX8_9RHOB</name>
<dbReference type="EMBL" id="FNGE01000005">
    <property type="protein sequence ID" value="SDL00620.1"/>
    <property type="molecule type" value="Genomic_DNA"/>
</dbReference>
<dbReference type="AlphaFoldDB" id="A0A1G9GIX8"/>
<proteinExistence type="predicted"/>
<gene>
    <name evidence="1" type="ORF">SAMN04487971_105101</name>
</gene>
<sequence length="215" mass="22661">MRALTLIPLLVLAACSGENQGWNPNYRANATPYGDYLRGRELALTGQRAEPPRVIPVALPVRAPTPAQIAGPSPVQILEQAVTPNGPPPRQVPFRGAPAVDPRPPTLPSTRSVLPSERTVLPVPVAPVVRQRTVVPAARVTVPAPVTSRRLEGNVAPIYPRAVGSTGNCAAYRTAIAAQRAFIAEGGPERDRLGLDPDGDGYACSFRPAAASPVR</sequence>
<protein>
    <recommendedName>
        <fullName evidence="3">Excalibur calcium-binding domain-containing protein</fullName>
    </recommendedName>
</protein>